<dbReference type="PANTHER" id="PTHR32379">
    <property type="entry name" value="GUANIDINOACETATE N-METHYLTRANSFERASE"/>
    <property type="match status" value="1"/>
</dbReference>
<dbReference type="Gene3D" id="3.40.50.150">
    <property type="entry name" value="Vaccinia Virus protein VP39"/>
    <property type="match status" value="1"/>
</dbReference>
<protein>
    <submittedName>
        <fullName evidence="6">S-adenosyl-L-methionine-dependent methyltransferase</fullName>
    </submittedName>
</protein>
<dbReference type="AlphaFoldDB" id="A0A9P5PR20"/>
<proteinExistence type="predicted"/>
<accession>A0A9P5PR20</accession>
<reference evidence="6" key="1">
    <citation type="submission" date="2020-11" db="EMBL/GenBank/DDBJ databases">
        <authorList>
            <consortium name="DOE Joint Genome Institute"/>
            <person name="Ahrendt S."/>
            <person name="Riley R."/>
            <person name="Andreopoulos W."/>
            <person name="Labutti K."/>
            <person name="Pangilinan J."/>
            <person name="Ruiz-Duenas F.J."/>
            <person name="Barrasa J.M."/>
            <person name="Sanchez-Garcia M."/>
            <person name="Camarero S."/>
            <person name="Miyauchi S."/>
            <person name="Serrano A."/>
            <person name="Linde D."/>
            <person name="Babiker R."/>
            <person name="Drula E."/>
            <person name="Ayuso-Fernandez I."/>
            <person name="Pacheco R."/>
            <person name="Padilla G."/>
            <person name="Ferreira P."/>
            <person name="Barriuso J."/>
            <person name="Kellner H."/>
            <person name="Castanera R."/>
            <person name="Alfaro M."/>
            <person name="Ramirez L."/>
            <person name="Pisabarro A.G."/>
            <person name="Kuo A."/>
            <person name="Tritt A."/>
            <person name="Lipzen A."/>
            <person name="He G."/>
            <person name="Yan M."/>
            <person name="Ng V."/>
            <person name="Cullen D."/>
            <person name="Martin F."/>
            <person name="Rosso M.-N."/>
            <person name="Henrissat B."/>
            <person name="Hibbett D."/>
            <person name="Martinez A.T."/>
            <person name="Grigoriev I.V."/>
        </authorList>
    </citation>
    <scope>NUCLEOTIDE SEQUENCE</scope>
    <source>
        <strain evidence="6">AH 40177</strain>
    </source>
</reference>
<name>A0A9P5PR20_9AGAR</name>
<dbReference type="PROSITE" id="PS51559">
    <property type="entry name" value="SAM_RMT2"/>
    <property type="match status" value="1"/>
</dbReference>
<dbReference type="PANTHER" id="PTHR32379:SF1">
    <property type="entry name" value="GUANIDINOACETATE N-METHYLTRANSFERASE"/>
    <property type="match status" value="1"/>
</dbReference>
<dbReference type="GO" id="GO:0032259">
    <property type="term" value="P:methylation"/>
    <property type="evidence" value="ECO:0007669"/>
    <property type="project" value="UniProtKB-KW"/>
</dbReference>
<evidence type="ECO:0000256" key="3">
    <source>
        <dbReference type="ARBA" id="ARBA00022691"/>
    </source>
</evidence>
<dbReference type="GO" id="GO:0005737">
    <property type="term" value="C:cytoplasm"/>
    <property type="evidence" value="ECO:0007669"/>
    <property type="project" value="TreeGrafter"/>
</dbReference>
<dbReference type="InterPro" id="IPR002110">
    <property type="entry name" value="Ankyrin_rpt"/>
</dbReference>
<dbReference type="PROSITE" id="PS50088">
    <property type="entry name" value="ANK_REPEAT"/>
    <property type="match status" value="1"/>
</dbReference>
<dbReference type="OrthoDB" id="19014at2759"/>
<dbReference type="Gene3D" id="1.25.40.20">
    <property type="entry name" value="Ankyrin repeat-containing domain"/>
    <property type="match status" value="1"/>
</dbReference>
<dbReference type="InterPro" id="IPR029063">
    <property type="entry name" value="SAM-dependent_MTases_sf"/>
</dbReference>
<evidence type="ECO:0000256" key="1">
    <source>
        <dbReference type="ARBA" id="ARBA00022603"/>
    </source>
</evidence>
<dbReference type="InterPro" id="IPR026480">
    <property type="entry name" value="RMT2_dom"/>
</dbReference>
<dbReference type="InterPro" id="IPR051038">
    <property type="entry name" value="RMT2/GAMT_Mtase"/>
</dbReference>
<dbReference type="SUPFAM" id="SSF53335">
    <property type="entry name" value="S-adenosyl-L-methionine-dependent methyltransferases"/>
    <property type="match status" value="1"/>
</dbReference>
<evidence type="ECO:0000256" key="2">
    <source>
        <dbReference type="ARBA" id="ARBA00022679"/>
    </source>
</evidence>
<dbReference type="Proteomes" id="UP000772434">
    <property type="component" value="Unassembled WGS sequence"/>
</dbReference>
<dbReference type="SUPFAM" id="SSF48403">
    <property type="entry name" value="Ankyrin repeat"/>
    <property type="match status" value="1"/>
</dbReference>
<dbReference type="EMBL" id="JADNRY010000039">
    <property type="protein sequence ID" value="KAF9070611.1"/>
    <property type="molecule type" value="Genomic_DNA"/>
</dbReference>
<keyword evidence="4" id="KW-0040">ANK repeat</keyword>
<evidence type="ECO:0000313" key="7">
    <source>
        <dbReference type="Proteomes" id="UP000772434"/>
    </source>
</evidence>
<feature type="domain" description="RMT2" evidence="5">
    <location>
        <begin position="137"/>
        <end position="373"/>
    </location>
</feature>
<gene>
    <name evidence="6" type="ORF">BDP27DRAFT_1323571</name>
</gene>
<sequence>MEESESEETVHILTTLGEHLIDSILRDEPIDAIKRVVAEGAPLWYQNSEGLSALHAAAYAQDIDLVHFLIAEGAIWNAVDNMKNTAGDIALSFGNEEIYTAVRNAGIRAEMLLAVLSPVSEPEEPSSEFMVIRSEDDTAAGSTDAFLASKLKFVKDENGQEICVVKAGDDEIGVMMAWETGIMEETVKALCEAHPKAEGLKVLNIGFGLGIIDTLFQSLPNPPATHIIVEPHPDVLQRMKEHGWYQKPGVKILECKWQDSIEELLAVGGFDVIYTDTFSEDYHALRGFFEHLPDLLAGPESRFSFFNGLGATNLLFYDVYSHLAELHLSDVGVDVQWKDVNLSNERDVDRWGKTREYFRMPLYRLPVGSMARF</sequence>
<feature type="repeat" description="ANK" evidence="4">
    <location>
        <begin position="49"/>
        <end position="81"/>
    </location>
</feature>
<dbReference type="GO" id="GO:0005634">
    <property type="term" value="C:nucleus"/>
    <property type="evidence" value="ECO:0007669"/>
    <property type="project" value="TreeGrafter"/>
</dbReference>
<organism evidence="6 7">
    <name type="scientific">Rhodocollybia butyracea</name>
    <dbReference type="NCBI Taxonomy" id="206335"/>
    <lineage>
        <taxon>Eukaryota</taxon>
        <taxon>Fungi</taxon>
        <taxon>Dikarya</taxon>
        <taxon>Basidiomycota</taxon>
        <taxon>Agaricomycotina</taxon>
        <taxon>Agaricomycetes</taxon>
        <taxon>Agaricomycetidae</taxon>
        <taxon>Agaricales</taxon>
        <taxon>Marasmiineae</taxon>
        <taxon>Omphalotaceae</taxon>
        <taxon>Rhodocollybia</taxon>
    </lineage>
</organism>
<comment type="caution">
    <text evidence="6">The sequence shown here is derived from an EMBL/GenBank/DDBJ whole genome shotgun (WGS) entry which is preliminary data.</text>
</comment>
<evidence type="ECO:0000256" key="4">
    <source>
        <dbReference type="PROSITE-ProRule" id="PRU00023"/>
    </source>
</evidence>
<evidence type="ECO:0000313" key="6">
    <source>
        <dbReference type="EMBL" id="KAF9070611.1"/>
    </source>
</evidence>
<keyword evidence="2" id="KW-0808">Transferase</keyword>
<dbReference type="PROSITE" id="PS50297">
    <property type="entry name" value="ANK_REP_REGION"/>
    <property type="match status" value="1"/>
</dbReference>
<keyword evidence="3" id="KW-0949">S-adenosyl-L-methionine</keyword>
<keyword evidence="1 6" id="KW-0489">Methyltransferase</keyword>
<dbReference type="Pfam" id="PF12796">
    <property type="entry name" value="Ank_2"/>
    <property type="match status" value="1"/>
</dbReference>
<dbReference type="InterPro" id="IPR036770">
    <property type="entry name" value="Ankyrin_rpt-contain_sf"/>
</dbReference>
<evidence type="ECO:0000259" key="5">
    <source>
        <dbReference type="PROSITE" id="PS51559"/>
    </source>
</evidence>
<keyword evidence="7" id="KW-1185">Reference proteome</keyword>
<dbReference type="GO" id="GO:0019702">
    <property type="term" value="F:protein arginine N5-methyltransferase activity"/>
    <property type="evidence" value="ECO:0007669"/>
    <property type="project" value="TreeGrafter"/>
</dbReference>